<dbReference type="Proteomes" id="UP000237271">
    <property type="component" value="Unassembled WGS sequence"/>
</dbReference>
<dbReference type="Gene3D" id="3.30.70.270">
    <property type="match status" value="1"/>
</dbReference>
<dbReference type="Gene3D" id="3.10.10.10">
    <property type="entry name" value="HIV Type 1 Reverse Transcriptase, subunit A, domain 1"/>
    <property type="match status" value="1"/>
</dbReference>
<name>A0A2P4Y843_9STRA</name>
<reference evidence="2 3" key="1">
    <citation type="journal article" date="2017" name="Genome Biol. Evol.">
        <title>Phytophthora megakarya and P. palmivora, closely related causal agents of cacao black pod rot, underwent increases in genome sizes and gene numbers by different mechanisms.</title>
        <authorList>
            <person name="Ali S.S."/>
            <person name="Shao J."/>
            <person name="Lary D.J."/>
            <person name="Kronmiller B."/>
            <person name="Shen D."/>
            <person name="Strem M.D."/>
            <person name="Amoako-Attah I."/>
            <person name="Akrofi A.Y."/>
            <person name="Begoude B.A."/>
            <person name="Ten Hoopen G.M."/>
            <person name="Coulibaly K."/>
            <person name="Kebe B.I."/>
            <person name="Melnick R.L."/>
            <person name="Guiltinan M.J."/>
            <person name="Tyler B.M."/>
            <person name="Meinhardt L.W."/>
            <person name="Bailey B.A."/>
        </authorList>
    </citation>
    <scope>NUCLEOTIDE SEQUENCE [LARGE SCALE GENOMIC DNA]</scope>
    <source>
        <strain evidence="3">sbr112.9</strain>
    </source>
</reference>
<dbReference type="PANTHER" id="PTHR24559:SF444">
    <property type="entry name" value="REVERSE TRANSCRIPTASE DOMAIN-CONTAINING PROTEIN"/>
    <property type="match status" value="1"/>
</dbReference>
<gene>
    <name evidence="2" type="ORF">PHPALM_9115</name>
</gene>
<dbReference type="InterPro" id="IPR053134">
    <property type="entry name" value="RNA-dir_DNA_polymerase"/>
</dbReference>
<dbReference type="AlphaFoldDB" id="A0A2P4Y843"/>
<sequence>MVTQYNQTVVVDAIVVNDTTAPFLIGEDWMYDVGAKIDFVTSELKYYDGETRIIVPFELGHTGNANPNRSKISTQTRRTLDLPVAAPEGTEGLFIPKLLGKTPELLLTPTMTTVRNGVIRVSIPNIMGSRRRLPKHTAVGTWSPSEQDMDILWNSEELKPSRVTAWLSELSHHKSVDPIEGENELDIEESLNSGERKTLMSLLRNYRGLLEKKSECPPMTTTGVQHHINTGSNPPIRCRQRRYAQSELTVIDEQVDKMLADQVIEECNGPWAFPVVLVKKKDGTIRFCIDYRSLNAVTVKDVYPLPRIDETLDHLPVRGTRYFTTLDLHSGYWQVGVAEVDKDKTAFSTRKGLFRCRRMSFGLANAPGTFQCLMDAVLRGLSWQCCMVYLDDIIIYTKGTFERHIVELTVVLERLANAGLSLKPEKCSFAKQRLEYLGHELTKSGI</sequence>
<dbReference type="InterPro" id="IPR000477">
    <property type="entry name" value="RT_dom"/>
</dbReference>
<comment type="caution">
    <text evidence="2">The sequence shown here is derived from an EMBL/GenBank/DDBJ whole genome shotgun (WGS) entry which is preliminary data.</text>
</comment>
<evidence type="ECO:0000313" key="2">
    <source>
        <dbReference type="EMBL" id="POM73982.1"/>
    </source>
</evidence>
<feature type="domain" description="Reverse transcriptase" evidence="1">
    <location>
        <begin position="259"/>
        <end position="441"/>
    </location>
</feature>
<dbReference type="InterPro" id="IPR043502">
    <property type="entry name" value="DNA/RNA_pol_sf"/>
</dbReference>
<keyword evidence="3" id="KW-1185">Reference proteome</keyword>
<dbReference type="OrthoDB" id="122785at2759"/>
<dbReference type="PANTHER" id="PTHR24559">
    <property type="entry name" value="TRANSPOSON TY3-I GAG-POL POLYPROTEIN"/>
    <property type="match status" value="1"/>
</dbReference>
<proteinExistence type="predicted"/>
<evidence type="ECO:0000313" key="3">
    <source>
        <dbReference type="Proteomes" id="UP000237271"/>
    </source>
</evidence>
<protein>
    <submittedName>
        <fullName evidence="2">Retrovirus-related Pol Polyprotein</fullName>
    </submittedName>
</protein>
<evidence type="ECO:0000259" key="1">
    <source>
        <dbReference type="PROSITE" id="PS50878"/>
    </source>
</evidence>
<accession>A0A2P4Y843</accession>
<dbReference type="EMBL" id="NCKW01004957">
    <property type="protein sequence ID" value="POM73982.1"/>
    <property type="molecule type" value="Genomic_DNA"/>
</dbReference>
<dbReference type="Pfam" id="PF00078">
    <property type="entry name" value="RVT_1"/>
    <property type="match status" value="1"/>
</dbReference>
<dbReference type="CDD" id="cd01647">
    <property type="entry name" value="RT_LTR"/>
    <property type="match status" value="1"/>
</dbReference>
<dbReference type="SUPFAM" id="SSF56672">
    <property type="entry name" value="DNA/RNA polymerases"/>
    <property type="match status" value="1"/>
</dbReference>
<dbReference type="PROSITE" id="PS50878">
    <property type="entry name" value="RT_POL"/>
    <property type="match status" value="1"/>
</dbReference>
<organism evidence="2 3">
    <name type="scientific">Phytophthora palmivora</name>
    <dbReference type="NCBI Taxonomy" id="4796"/>
    <lineage>
        <taxon>Eukaryota</taxon>
        <taxon>Sar</taxon>
        <taxon>Stramenopiles</taxon>
        <taxon>Oomycota</taxon>
        <taxon>Peronosporomycetes</taxon>
        <taxon>Peronosporales</taxon>
        <taxon>Peronosporaceae</taxon>
        <taxon>Phytophthora</taxon>
    </lineage>
</organism>
<dbReference type="InterPro" id="IPR043128">
    <property type="entry name" value="Rev_trsase/Diguanyl_cyclase"/>
</dbReference>